<name>A0A515HIE1_9ZZZZ</name>
<dbReference type="InterPro" id="IPR014757">
    <property type="entry name" value="Tscrpt_reg_IclR_C"/>
</dbReference>
<dbReference type="SMART" id="SM00346">
    <property type="entry name" value="HTH_ICLR"/>
    <property type="match status" value="1"/>
</dbReference>
<dbReference type="Gene3D" id="1.10.10.10">
    <property type="entry name" value="Winged helix-like DNA-binding domain superfamily/Winged helix DNA-binding domain"/>
    <property type="match status" value="1"/>
</dbReference>
<keyword evidence="6" id="KW-0614">Plasmid</keyword>
<dbReference type="InterPro" id="IPR029016">
    <property type="entry name" value="GAF-like_dom_sf"/>
</dbReference>
<evidence type="ECO:0000256" key="3">
    <source>
        <dbReference type="ARBA" id="ARBA00023163"/>
    </source>
</evidence>
<dbReference type="GO" id="GO:0045892">
    <property type="term" value="P:negative regulation of DNA-templated transcription"/>
    <property type="evidence" value="ECO:0007669"/>
    <property type="project" value="TreeGrafter"/>
</dbReference>
<evidence type="ECO:0000256" key="1">
    <source>
        <dbReference type="ARBA" id="ARBA00023015"/>
    </source>
</evidence>
<keyword evidence="2" id="KW-0238">DNA-binding</keyword>
<evidence type="ECO:0000259" key="4">
    <source>
        <dbReference type="PROSITE" id="PS51077"/>
    </source>
</evidence>
<organism evidence="6">
    <name type="scientific">Sym plasmid</name>
    <dbReference type="NCBI Taxonomy" id="28430"/>
    <lineage>
        <taxon>other sequences</taxon>
        <taxon>plasmids</taxon>
    </lineage>
</organism>
<dbReference type="AlphaFoldDB" id="A0A515HIE1"/>
<dbReference type="Gene3D" id="3.30.450.40">
    <property type="match status" value="1"/>
</dbReference>
<dbReference type="PROSITE" id="PS51078">
    <property type="entry name" value="ICLR_ED"/>
    <property type="match status" value="1"/>
</dbReference>
<keyword evidence="3" id="KW-0804">Transcription</keyword>
<dbReference type="InterPro" id="IPR005471">
    <property type="entry name" value="Tscrpt_reg_IclR_N"/>
</dbReference>
<dbReference type="InterPro" id="IPR036388">
    <property type="entry name" value="WH-like_DNA-bd_sf"/>
</dbReference>
<dbReference type="EMBL" id="MH392236">
    <property type="protein sequence ID" value="QDL89186.1"/>
    <property type="molecule type" value="Genomic_DNA"/>
</dbReference>
<dbReference type="GO" id="GO:0003700">
    <property type="term" value="F:DNA-binding transcription factor activity"/>
    <property type="evidence" value="ECO:0007669"/>
    <property type="project" value="TreeGrafter"/>
</dbReference>
<dbReference type="SUPFAM" id="SSF46785">
    <property type="entry name" value="Winged helix' DNA-binding domain"/>
    <property type="match status" value="1"/>
</dbReference>
<evidence type="ECO:0000256" key="2">
    <source>
        <dbReference type="ARBA" id="ARBA00023125"/>
    </source>
</evidence>
<proteinExistence type="predicted"/>
<dbReference type="SUPFAM" id="SSF55781">
    <property type="entry name" value="GAF domain-like"/>
    <property type="match status" value="1"/>
</dbReference>
<dbReference type="InterPro" id="IPR050707">
    <property type="entry name" value="HTH_MetabolicPath_Reg"/>
</dbReference>
<dbReference type="PROSITE" id="PS51077">
    <property type="entry name" value="HTH_ICLR"/>
    <property type="match status" value="1"/>
</dbReference>
<protein>
    <submittedName>
        <fullName evidence="6">Pectin degradation repressor protein KdgR</fullName>
    </submittedName>
</protein>
<dbReference type="Pfam" id="PF01614">
    <property type="entry name" value="IclR_C"/>
    <property type="match status" value="1"/>
</dbReference>
<keyword evidence="1" id="KW-0805">Transcription regulation</keyword>
<feature type="domain" description="IclR-ED" evidence="5">
    <location>
        <begin position="64"/>
        <end position="246"/>
    </location>
</feature>
<dbReference type="GO" id="GO:0003677">
    <property type="term" value="F:DNA binding"/>
    <property type="evidence" value="ECO:0007669"/>
    <property type="project" value="UniProtKB-KW"/>
</dbReference>
<geneLocation type="plasmid" evidence="6">
    <name>pTL25</name>
</geneLocation>
<dbReference type="Pfam" id="PF09339">
    <property type="entry name" value="HTH_IclR"/>
    <property type="match status" value="1"/>
</dbReference>
<sequence>MTSLNNALKLLKQFTLVTPVLGVSELAARLDLNKATVFNMLKTFEAHGLVVQEPKSKKYMLGPAIIELAGTKLAQDDLPQVSRRYLAQLSSETRETAHLATLYESEVLYLDKVDSPQPVRVAARIGGRVPLHCTANGKVLLAYQADDVIDRFLQTPLTRYTTATIVDPVALRAELIQIRGAGFCAERGQYSPDTCGIAAAIFRFDGDVSAAIAISGPSHRLTEDQVSAFVPLIVSAAGAISSQLGYKT</sequence>
<gene>
    <name evidence="6" type="primary">kdgR</name>
    <name evidence="6" type="ORF">pTL25_00019</name>
</gene>
<reference evidence="6" key="1">
    <citation type="submission" date="2018-05" db="EMBL/GenBank/DDBJ databases">
        <title>Plant species dependent abundance and diversity of IncP-1 plasmids in the rhizosphere - sequence analysis provides new insights into the role as efficient and dynamic means for rapid bacterial adaptation.</title>
        <authorList>
            <person name="Nour E."/>
            <person name="Shintani M."/>
            <person name="Elsayed T."/>
            <person name="Blau K."/>
            <person name="Jechalke S."/>
            <person name="Sproeer C."/>
            <person name="Bunk B."/>
            <person name="Overmann J."/>
            <person name="Smalla K."/>
        </authorList>
    </citation>
    <scope>NUCLEOTIDE SEQUENCE</scope>
    <source>
        <plasmid evidence="6">pTL25</plasmid>
    </source>
</reference>
<dbReference type="InterPro" id="IPR036390">
    <property type="entry name" value="WH_DNA-bd_sf"/>
</dbReference>
<dbReference type="PANTHER" id="PTHR30136:SF24">
    <property type="entry name" value="HTH-TYPE TRANSCRIPTIONAL REPRESSOR ALLR"/>
    <property type="match status" value="1"/>
</dbReference>
<accession>A0A515HIE1</accession>
<evidence type="ECO:0000313" key="6">
    <source>
        <dbReference type="EMBL" id="QDL89186.1"/>
    </source>
</evidence>
<feature type="domain" description="HTH iclR-type" evidence="4">
    <location>
        <begin position="1"/>
        <end position="63"/>
    </location>
</feature>
<dbReference type="PANTHER" id="PTHR30136">
    <property type="entry name" value="HELIX-TURN-HELIX TRANSCRIPTIONAL REGULATOR, ICLR FAMILY"/>
    <property type="match status" value="1"/>
</dbReference>
<evidence type="ECO:0000259" key="5">
    <source>
        <dbReference type="PROSITE" id="PS51078"/>
    </source>
</evidence>